<reference evidence="4 5" key="1">
    <citation type="submission" date="2023-10" db="EMBL/GenBank/DDBJ databases">
        <title>Chromosome-scale genome assembly provides insights into flower coloration mechanisms of Canna indica.</title>
        <authorList>
            <person name="Li C."/>
        </authorList>
    </citation>
    <scope>NUCLEOTIDE SEQUENCE [LARGE SCALE GENOMIC DNA]</scope>
    <source>
        <tissue evidence="4">Flower</tissue>
    </source>
</reference>
<dbReference type="GO" id="GO:0004842">
    <property type="term" value="F:ubiquitin-protein transferase activity"/>
    <property type="evidence" value="ECO:0007669"/>
    <property type="project" value="InterPro"/>
</dbReference>
<evidence type="ECO:0000313" key="5">
    <source>
        <dbReference type="Proteomes" id="UP001327560"/>
    </source>
</evidence>
<sequence length="131" mass="14164">MGSSKIRWKFSFRRSTLASISPLPSFTAEMSVEFLCPISLSIMVDPVITSSGHTFGRSYIQACLDLAFAFAPPDLSLDLQPSNPPSSPGAPAAVSLLPEAVVALVRRLMPQDFEKHSMGFLHGAREGGQER</sequence>
<name>A0AAQ3JZ57_9LILI</name>
<gene>
    <name evidence="4" type="ORF">Cni_G07713</name>
</gene>
<evidence type="ECO:0000259" key="3">
    <source>
        <dbReference type="PROSITE" id="PS51698"/>
    </source>
</evidence>
<evidence type="ECO:0000256" key="2">
    <source>
        <dbReference type="ARBA" id="ARBA00022679"/>
    </source>
</evidence>
<dbReference type="SUPFAM" id="SSF57850">
    <property type="entry name" value="RING/U-box"/>
    <property type="match status" value="1"/>
</dbReference>
<feature type="domain" description="U-box" evidence="3">
    <location>
        <begin position="29"/>
        <end position="68"/>
    </location>
</feature>
<keyword evidence="2" id="KW-0808">Transferase</keyword>
<dbReference type="Pfam" id="PF04564">
    <property type="entry name" value="U-box"/>
    <property type="match status" value="1"/>
</dbReference>
<comment type="pathway">
    <text evidence="1">Protein modification; protein ubiquitination.</text>
</comment>
<dbReference type="EMBL" id="CP136891">
    <property type="protein sequence ID" value="WOK99001.1"/>
    <property type="molecule type" value="Genomic_DNA"/>
</dbReference>
<dbReference type="GO" id="GO:0016567">
    <property type="term" value="P:protein ubiquitination"/>
    <property type="evidence" value="ECO:0007669"/>
    <property type="project" value="InterPro"/>
</dbReference>
<evidence type="ECO:0000256" key="1">
    <source>
        <dbReference type="ARBA" id="ARBA00004906"/>
    </source>
</evidence>
<organism evidence="4 5">
    <name type="scientific">Canna indica</name>
    <name type="common">Indian-shot</name>
    <dbReference type="NCBI Taxonomy" id="4628"/>
    <lineage>
        <taxon>Eukaryota</taxon>
        <taxon>Viridiplantae</taxon>
        <taxon>Streptophyta</taxon>
        <taxon>Embryophyta</taxon>
        <taxon>Tracheophyta</taxon>
        <taxon>Spermatophyta</taxon>
        <taxon>Magnoliopsida</taxon>
        <taxon>Liliopsida</taxon>
        <taxon>Zingiberales</taxon>
        <taxon>Cannaceae</taxon>
        <taxon>Canna</taxon>
    </lineage>
</organism>
<keyword evidence="5" id="KW-1185">Reference proteome</keyword>
<protein>
    <submittedName>
        <fullName evidence="4">U-box domain-containing protein 39-like isoform X2</fullName>
    </submittedName>
</protein>
<evidence type="ECO:0000313" key="4">
    <source>
        <dbReference type="EMBL" id="WOK99001.1"/>
    </source>
</evidence>
<dbReference type="InterPro" id="IPR013083">
    <property type="entry name" value="Znf_RING/FYVE/PHD"/>
</dbReference>
<dbReference type="SMART" id="SM00504">
    <property type="entry name" value="Ubox"/>
    <property type="match status" value="1"/>
</dbReference>
<proteinExistence type="predicted"/>
<dbReference type="AlphaFoldDB" id="A0AAQ3JZ57"/>
<dbReference type="Proteomes" id="UP001327560">
    <property type="component" value="Chromosome 2"/>
</dbReference>
<accession>A0AAQ3JZ57</accession>
<dbReference type="Gene3D" id="3.30.40.10">
    <property type="entry name" value="Zinc/RING finger domain, C3HC4 (zinc finger)"/>
    <property type="match status" value="1"/>
</dbReference>
<dbReference type="InterPro" id="IPR003613">
    <property type="entry name" value="Ubox_domain"/>
</dbReference>
<dbReference type="PROSITE" id="PS51698">
    <property type="entry name" value="U_BOX"/>
    <property type="match status" value="1"/>
</dbReference>